<feature type="non-terminal residue" evidence="1">
    <location>
        <position position="140"/>
    </location>
</feature>
<accession>A0AA38C402</accession>
<dbReference type="PANTHER" id="PTHR47723:SF19">
    <property type="entry name" value="POLYNUCLEOTIDYL TRANSFERASE, RIBONUCLEASE H-LIKE SUPERFAMILY PROTEIN"/>
    <property type="match status" value="1"/>
</dbReference>
<name>A0AA38C402_TAXCH</name>
<dbReference type="PANTHER" id="PTHR47723">
    <property type="entry name" value="OS05G0353850 PROTEIN"/>
    <property type="match status" value="1"/>
</dbReference>
<evidence type="ECO:0000313" key="2">
    <source>
        <dbReference type="Proteomes" id="UP000824469"/>
    </source>
</evidence>
<dbReference type="Proteomes" id="UP000824469">
    <property type="component" value="Unassembled WGS sequence"/>
</dbReference>
<proteinExistence type="predicted"/>
<reference evidence="1 2" key="1">
    <citation type="journal article" date="2021" name="Nat. Plants">
        <title>The Taxus genome provides insights into paclitaxel biosynthesis.</title>
        <authorList>
            <person name="Xiong X."/>
            <person name="Gou J."/>
            <person name="Liao Q."/>
            <person name="Li Y."/>
            <person name="Zhou Q."/>
            <person name="Bi G."/>
            <person name="Li C."/>
            <person name="Du R."/>
            <person name="Wang X."/>
            <person name="Sun T."/>
            <person name="Guo L."/>
            <person name="Liang H."/>
            <person name="Lu P."/>
            <person name="Wu Y."/>
            <person name="Zhang Z."/>
            <person name="Ro D.K."/>
            <person name="Shang Y."/>
            <person name="Huang S."/>
            <person name="Yan J."/>
        </authorList>
    </citation>
    <scope>NUCLEOTIDE SEQUENCE [LARGE SCALE GENOMIC DNA]</scope>
    <source>
        <strain evidence="1">Ta-2019</strain>
    </source>
</reference>
<protein>
    <recommendedName>
        <fullName evidence="3">RNase H type-1 domain-containing protein</fullName>
    </recommendedName>
</protein>
<comment type="caution">
    <text evidence="1">The sequence shown here is derived from an EMBL/GenBank/DDBJ whole genome shotgun (WGS) entry which is preliminary data.</text>
</comment>
<evidence type="ECO:0000313" key="1">
    <source>
        <dbReference type="EMBL" id="KAH9289218.1"/>
    </source>
</evidence>
<dbReference type="InterPro" id="IPR053151">
    <property type="entry name" value="RNase_H-like"/>
</dbReference>
<dbReference type="AlphaFoldDB" id="A0AA38C402"/>
<organism evidence="1 2">
    <name type="scientific">Taxus chinensis</name>
    <name type="common">Chinese yew</name>
    <name type="synonym">Taxus wallichiana var. chinensis</name>
    <dbReference type="NCBI Taxonomy" id="29808"/>
    <lineage>
        <taxon>Eukaryota</taxon>
        <taxon>Viridiplantae</taxon>
        <taxon>Streptophyta</taxon>
        <taxon>Embryophyta</taxon>
        <taxon>Tracheophyta</taxon>
        <taxon>Spermatophyta</taxon>
        <taxon>Pinopsida</taxon>
        <taxon>Pinidae</taxon>
        <taxon>Conifers II</taxon>
        <taxon>Cupressales</taxon>
        <taxon>Taxaceae</taxon>
        <taxon>Taxus</taxon>
    </lineage>
</organism>
<gene>
    <name evidence="1" type="ORF">KI387_033335</name>
</gene>
<keyword evidence="2" id="KW-1185">Reference proteome</keyword>
<sequence length="140" mass="15934">MALMWERNKRIFKGEKHSPEQVVLRLEWAISESVSSCWNRNSPFSNKDREIQNRWPSILKPKDGALKSSTPLALLRKSVCWSPPSSSFFKLNFDGAARGNLGALGAGCIIRDELNQLIWAASYKLKVRTFNVVELQDLNK</sequence>
<dbReference type="EMBL" id="JAHRHJ020003813">
    <property type="protein sequence ID" value="KAH9289218.1"/>
    <property type="molecule type" value="Genomic_DNA"/>
</dbReference>
<evidence type="ECO:0008006" key="3">
    <source>
        <dbReference type="Google" id="ProtNLM"/>
    </source>
</evidence>